<dbReference type="EMBL" id="ML743553">
    <property type="protein sequence ID" value="KAE8142998.1"/>
    <property type="molecule type" value="Genomic_DNA"/>
</dbReference>
<proteinExistence type="predicted"/>
<keyword evidence="3" id="KW-1185">Reference proteome</keyword>
<keyword evidence="1" id="KW-0472">Membrane</keyword>
<keyword evidence="1" id="KW-0812">Transmembrane</keyword>
<reference evidence="2 3" key="1">
    <citation type="submission" date="2019-04" db="EMBL/GenBank/DDBJ databases">
        <title>Friends and foes A comparative genomics study of 23 Aspergillus species from section Flavi.</title>
        <authorList>
            <consortium name="DOE Joint Genome Institute"/>
            <person name="Kjaerbolling I."/>
            <person name="Vesth T."/>
            <person name="Frisvad J.C."/>
            <person name="Nybo J.L."/>
            <person name="Theobald S."/>
            <person name="Kildgaard S."/>
            <person name="Isbrandt T."/>
            <person name="Kuo A."/>
            <person name="Sato A."/>
            <person name="Lyhne E.K."/>
            <person name="Kogle M.E."/>
            <person name="Wiebenga A."/>
            <person name="Kun R.S."/>
            <person name="Lubbers R.J."/>
            <person name="Makela M.R."/>
            <person name="Barry K."/>
            <person name="Chovatia M."/>
            <person name="Clum A."/>
            <person name="Daum C."/>
            <person name="Haridas S."/>
            <person name="He G."/>
            <person name="LaButti K."/>
            <person name="Lipzen A."/>
            <person name="Mondo S."/>
            <person name="Riley R."/>
            <person name="Salamov A."/>
            <person name="Simmons B.A."/>
            <person name="Magnuson J.K."/>
            <person name="Henrissat B."/>
            <person name="Mortensen U.H."/>
            <person name="Larsen T.O."/>
            <person name="Devries R.P."/>
            <person name="Grigoriev I.V."/>
            <person name="Machida M."/>
            <person name="Baker S.E."/>
            <person name="Andersen M.R."/>
        </authorList>
    </citation>
    <scope>NUCLEOTIDE SEQUENCE [LARGE SCALE GENOMIC DNA]</scope>
    <source>
        <strain evidence="2 3">CBS 117625</strain>
    </source>
</reference>
<accession>A0A5N6T9F4</accession>
<protein>
    <submittedName>
        <fullName evidence="2">Uncharacterized protein</fullName>
    </submittedName>
</protein>
<sequence>MAWSPETIIAFVTLLVTAPSSLLLIWKYIRRRHKRCLSDKIERAEPFCTSTPSNDRRRSHFTLVHPEIILETGLYPEGILMQTVGT</sequence>
<evidence type="ECO:0000256" key="1">
    <source>
        <dbReference type="SAM" id="Phobius"/>
    </source>
</evidence>
<organism evidence="2 3">
    <name type="scientific">Aspergillus pseudotamarii</name>
    <dbReference type="NCBI Taxonomy" id="132259"/>
    <lineage>
        <taxon>Eukaryota</taxon>
        <taxon>Fungi</taxon>
        <taxon>Dikarya</taxon>
        <taxon>Ascomycota</taxon>
        <taxon>Pezizomycotina</taxon>
        <taxon>Eurotiomycetes</taxon>
        <taxon>Eurotiomycetidae</taxon>
        <taxon>Eurotiales</taxon>
        <taxon>Aspergillaceae</taxon>
        <taxon>Aspergillus</taxon>
        <taxon>Aspergillus subgen. Circumdati</taxon>
    </lineage>
</organism>
<keyword evidence="1" id="KW-1133">Transmembrane helix</keyword>
<dbReference type="GeneID" id="43637449"/>
<dbReference type="OrthoDB" id="4510955at2759"/>
<dbReference type="AlphaFoldDB" id="A0A5N6T9F4"/>
<feature type="transmembrane region" description="Helical" evidence="1">
    <location>
        <begin position="6"/>
        <end position="26"/>
    </location>
</feature>
<dbReference type="RefSeq" id="XP_031919061.1">
    <property type="nucleotide sequence ID" value="XM_032053239.1"/>
</dbReference>
<gene>
    <name evidence="2" type="ORF">BDV38DRAFT_234365</name>
</gene>
<evidence type="ECO:0000313" key="3">
    <source>
        <dbReference type="Proteomes" id="UP000325672"/>
    </source>
</evidence>
<dbReference type="Proteomes" id="UP000325672">
    <property type="component" value="Unassembled WGS sequence"/>
</dbReference>
<evidence type="ECO:0000313" key="2">
    <source>
        <dbReference type="EMBL" id="KAE8142998.1"/>
    </source>
</evidence>
<name>A0A5N6T9F4_ASPPS</name>